<evidence type="ECO:0000259" key="2">
    <source>
        <dbReference type="PROSITE" id="PS50846"/>
    </source>
</evidence>
<feature type="region of interest" description="Disordered" evidence="1">
    <location>
        <begin position="1"/>
        <end position="26"/>
    </location>
</feature>
<evidence type="ECO:0000313" key="4">
    <source>
        <dbReference type="Proteomes" id="UP001156389"/>
    </source>
</evidence>
<dbReference type="InterPro" id="IPR006121">
    <property type="entry name" value="HMA_dom"/>
</dbReference>
<dbReference type="InterPro" id="IPR036163">
    <property type="entry name" value="HMA_dom_sf"/>
</dbReference>
<dbReference type="EMBL" id="JAJAGO010000001">
    <property type="protein sequence ID" value="MCT2588849.1"/>
    <property type="molecule type" value="Genomic_DNA"/>
</dbReference>
<reference evidence="3 4" key="1">
    <citation type="submission" date="2021-10" db="EMBL/GenBank/DDBJ databases">
        <title>Streptomyces gossypii sp. nov., isolated from soil collected from cotton field.</title>
        <authorList>
            <person name="Ge X."/>
            <person name="Chen X."/>
            <person name="Liu W."/>
        </authorList>
    </citation>
    <scope>NUCLEOTIDE SEQUENCE [LARGE SCALE GENOMIC DNA]</scope>
    <source>
        <strain evidence="3 4">N2-109</strain>
    </source>
</reference>
<sequence>MSDVTTTETTEETAATASSCCTTDGSCHSGAAEPTDTVFKVSGVHSDHCKGVVTKVVGELDGVSGVDVDTSTGRMTVTSEGGPDEAAIAAVLDDAGYGFRGRAD</sequence>
<dbReference type="Pfam" id="PF00403">
    <property type="entry name" value="HMA"/>
    <property type="match status" value="1"/>
</dbReference>
<dbReference type="Proteomes" id="UP001156389">
    <property type="component" value="Unassembled WGS sequence"/>
</dbReference>
<keyword evidence="4" id="KW-1185">Reference proteome</keyword>
<dbReference type="CDD" id="cd00371">
    <property type="entry name" value="HMA"/>
    <property type="match status" value="1"/>
</dbReference>
<dbReference type="SUPFAM" id="SSF55008">
    <property type="entry name" value="HMA, heavy metal-associated domain"/>
    <property type="match status" value="1"/>
</dbReference>
<dbReference type="Gene3D" id="3.30.70.100">
    <property type="match status" value="1"/>
</dbReference>
<feature type="domain" description="HMA" evidence="2">
    <location>
        <begin position="35"/>
        <end position="100"/>
    </location>
</feature>
<evidence type="ECO:0000313" key="3">
    <source>
        <dbReference type="EMBL" id="MCT2588849.1"/>
    </source>
</evidence>
<proteinExistence type="predicted"/>
<dbReference type="PROSITE" id="PS50846">
    <property type="entry name" value="HMA_2"/>
    <property type="match status" value="1"/>
</dbReference>
<gene>
    <name evidence="3" type="ORF">LHJ74_02680</name>
</gene>
<protein>
    <submittedName>
        <fullName evidence="3">Heavy-metal-associated domain-containing protein</fullName>
    </submittedName>
</protein>
<evidence type="ECO:0000256" key="1">
    <source>
        <dbReference type="SAM" id="MobiDB-lite"/>
    </source>
</evidence>
<accession>A0ABT2JNK2</accession>
<name>A0ABT2JNK2_9ACTN</name>
<organism evidence="3 4">
    <name type="scientific">Streptomyces gossypii</name>
    <dbReference type="NCBI Taxonomy" id="2883101"/>
    <lineage>
        <taxon>Bacteria</taxon>
        <taxon>Bacillati</taxon>
        <taxon>Actinomycetota</taxon>
        <taxon>Actinomycetes</taxon>
        <taxon>Kitasatosporales</taxon>
        <taxon>Streptomycetaceae</taxon>
        <taxon>Streptomyces</taxon>
    </lineage>
</organism>
<comment type="caution">
    <text evidence="3">The sequence shown here is derived from an EMBL/GenBank/DDBJ whole genome shotgun (WGS) entry which is preliminary data.</text>
</comment>
<dbReference type="RefSeq" id="WP_260215777.1">
    <property type="nucleotide sequence ID" value="NZ_JAJAGO010000001.1"/>
</dbReference>
<feature type="compositionally biased region" description="Low complexity" evidence="1">
    <location>
        <begin position="1"/>
        <end position="23"/>
    </location>
</feature>